<evidence type="ECO:0000313" key="3">
    <source>
        <dbReference type="Proteomes" id="UP000184499"/>
    </source>
</evidence>
<keyword evidence="3" id="KW-1185">Reference proteome</keyword>
<dbReference type="EMBL" id="KV878693">
    <property type="protein sequence ID" value="OJJ67702.1"/>
    <property type="molecule type" value="Genomic_DNA"/>
</dbReference>
<dbReference type="Proteomes" id="UP000184499">
    <property type="component" value="Unassembled WGS sequence"/>
</dbReference>
<accession>A0A1L9U7U3</accession>
<dbReference type="OrthoDB" id="3796275at2759"/>
<gene>
    <name evidence="2" type="ORF">ASPBRDRAFT_34067</name>
</gene>
<feature type="region of interest" description="Disordered" evidence="1">
    <location>
        <begin position="274"/>
        <end position="465"/>
    </location>
</feature>
<evidence type="ECO:0000256" key="1">
    <source>
        <dbReference type="SAM" id="MobiDB-lite"/>
    </source>
</evidence>
<organism evidence="2 3">
    <name type="scientific">Aspergillus brasiliensis (strain CBS 101740 / IMI 381727 / IBT 21946)</name>
    <dbReference type="NCBI Taxonomy" id="767769"/>
    <lineage>
        <taxon>Eukaryota</taxon>
        <taxon>Fungi</taxon>
        <taxon>Dikarya</taxon>
        <taxon>Ascomycota</taxon>
        <taxon>Pezizomycotina</taxon>
        <taxon>Eurotiomycetes</taxon>
        <taxon>Eurotiomycetidae</taxon>
        <taxon>Eurotiales</taxon>
        <taxon>Aspergillaceae</taxon>
        <taxon>Aspergillus</taxon>
        <taxon>Aspergillus subgen. Circumdati</taxon>
    </lineage>
</organism>
<dbReference type="VEuPathDB" id="FungiDB:ASPBRDRAFT_34067"/>
<feature type="compositionally biased region" description="Low complexity" evidence="1">
    <location>
        <begin position="401"/>
        <end position="412"/>
    </location>
</feature>
<feature type="compositionally biased region" description="Low complexity" evidence="1">
    <location>
        <begin position="369"/>
        <end position="379"/>
    </location>
</feature>
<reference evidence="3" key="1">
    <citation type="journal article" date="2017" name="Genome Biol.">
        <title>Comparative genomics reveals high biological diversity and specific adaptations in the industrially and medically important fungal genus Aspergillus.</title>
        <authorList>
            <person name="de Vries R.P."/>
            <person name="Riley R."/>
            <person name="Wiebenga A."/>
            <person name="Aguilar-Osorio G."/>
            <person name="Amillis S."/>
            <person name="Uchima C.A."/>
            <person name="Anderluh G."/>
            <person name="Asadollahi M."/>
            <person name="Askin M."/>
            <person name="Barry K."/>
            <person name="Battaglia E."/>
            <person name="Bayram O."/>
            <person name="Benocci T."/>
            <person name="Braus-Stromeyer S.A."/>
            <person name="Caldana C."/>
            <person name="Canovas D."/>
            <person name="Cerqueira G.C."/>
            <person name="Chen F."/>
            <person name="Chen W."/>
            <person name="Choi C."/>
            <person name="Clum A."/>
            <person name="Dos Santos R.A."/>
            <person name="Damasio A.R."/>
            <person name="Diallinas G."/>
            <person name="Emri T."/>
            <person name="Fekete E."/>
            <person name="Flipphi M."/>
            <person name="Freyberg S."/>
            <person name="Gallo A."/>
            <person name="Gournas C."/>
            <person name="Habgood R."/>
            <person name="Hainaut M."/>
            <person name="Harispe M.L."/>
            <person name="Henrissat B."/>
            <person name="Hilden K.S."/>
            <person name="Hope R."/>
            <person name="Hossain A."/>
            <person name="Karabika E."/>
            <person name="Karaffa L."/>
            <person name="Karanyi Z."/>
            <person name="Krasevec N."/>
            <person name="Kuo A."/>
            <person name="Kusch H."/>
            <person name="LaButti K."/>
            <person name="Lagendijk E.L."/>
            <person name="Lapidus A."/>
            <person name="Levasseur A."/>
            <person name="Lindquist E."/>
            <person name="Lipzen A."/>
            <person name="Logrieco A.F."/>
            <person name="MacCabe A."/>
            <person name="Maekelae M.R."/>
            <person name="Malavazi I."/>
            <person name="Melin P."/>
            <person name="Meyer V."/>
            <person name="Mielnichuk N."/>
            <person name="Miskei M."/>
            <person name="Molnar A.P."/>
            <person name="Mule G."/>
            <person name="Ngan C.Y."/>
            <person name="Orejas M."/>
            <person name="Orosz E."/>
            <person name="Ouedraogo J.P."/>
            <person name="Overkamp K.M."/>
            <person name="Park H.-S."/>
            <person name="Perrone G."/>
            <person name="Piumi F."/>
            <person name="Punt P.J."/>
            <person name="Ram A.F."/>
            <person name="Ramon A."/>
            <person name="Rauscher S."/>
            <person name="Record E."/>
            <person name="Riano-Pachon D.M."/>
            <person name="Robert V."/>
            <person name="Roehrig J."/>
            <person name="Ruller R."/>
            <person name="Salamov A."/>
            <person name="Salih N.S."/>
            <person name="Samson R.A."/>
            <person name="Sandor E."/>
            <person name="Sanguinetti M."/>
            <person name="Schuetze T."/>
            <person name="Sepcic K."/>
            <person name="Shelest E."/>
            <person name="Sherlock G."/>
            <person name="Sophianopoulou V."/>
            <person name="Squina F.M."/>
            <person name="Sun H."/>
            <person name="Susca A."/>
            <person name="Todd R.B."/>
            <person name="Tsang A."/>
            <person name="Unkles S.E."/>
            <person name="van de Wiele N."/>
            <person name="van Rossen-Uffink D."/>
            <person name="Oliveira J.V."/>
            <person name="Vesth T.C."/>
            <person name="Visser J."/>
            <person name="Yu J.-H."/>
            <person name="Zhou M."/>
            <person name="Andersen M.R."/>
            <person name="Archer D.B."/>
            <person name="Baker S.E."/>
            <person name="Benoit I."/>
            <person name="Brakhage A.A."/>
            <person name="Braus G.H."/>
            <person name="Fischer R."/>
            <person name="Frisvad J.C."/>
            <person name="Goldman G.H."/>
            <person name="Houbraken J."/>
            <person name="Oakley B."/>
            <person name="Pocsi I."/>
            <person name="Scazzocchio C."/>
            <person name="Seiboth B."/>
            <person name="vanKuyk P.A."/>
            <person name="Wortman J."/>
            <person name="Dyer P.S."/>
            <person name="Grigoriev I.V."/>
        </authorList>
    </citation>
    <scope>NUCLEOTIDE SEQUENCE [LARGE SCALE GENOMIC DNA]</scope>
    <source>
        <strain evidence="3">CBS 101740 / IMI 381727 / IBT 21946</strain>
    </source>
</reference>
<dbReference type="RefSeq" id="XP_067474951.1">
    <property type="nucleotide sequence ID" value="XM_067623183.1"/>
</dbReference>
<feature type="compositionally biased region" description="Polar residues" evidence="1">
    <location>
        <begin position="425"/>
        <end position="451"/>
    </location>
</feature>
<dbReference type="AlphaFoldDB" id="A0A1L9U7U3"/>
<feature type="compositionally biased region" description="Low complexity" evidence="1">
    <location>
        <begin position="331"/>
        <end position="346"/>
    </location>
</feature>
<dbReference type="GeneID" id="93575671"/>
<protein>
    <submittedName>
        <fullName evidence="2">Uncharacterized protein</fullName>
    </submittedName>
</protein>
<proteinExistence type="predicted"/>
<feature type="compositionally biased region" description="Polar residues" evidence="1">
    <location>
        <begin position="385"/>
        <end position="396"/>
    </location>
</feature>
<sequence length="515" mass="57148">MATPLYAHDLTRSPLPNLRRGRQTTTSDATHNLEYMAALVHWNTFEREVRDVFNSIQWGSQKEILAYAPPVKGNPNDTWHEQLFCGDEHSTLARFNQNVGHVMTSVFQSLGYSARFGDFKACRGTTIDNKVPDVVLLDETGRLRVVGEAKTPWAHDLEEFCEGQKSLRHCLGQLARYLYVAKITYGFLTTYDETIFVKQALHPDKKKSGQMTLWYSNLIKHHTPSTAATPGSSHMDYRGKVSLRECFLFLGKMTSTGASVCVNNMKSANWVDTKGKKKYDDSDHISPSVSSSEDSSDGERGRSRPPPPPPAAGQSQHWQSLRPPAQPPSNATSQSRSQSRSSAAATHQLALRPRDSQRPPQHPAPTALSAASQSRSQSRPPAPSTYQVTGQAQASQPRHLAPTAPSAASQSRSRSRPPAPSTQQVMSQASSVHSQSHPQSRPVTRSQTQGQLKAPTTKPSNEPVETVYEEGAGKYYYLDATGKKRYVNIFKDESGQPYVYSGKTRRYVTIKKHRQ</sequence>
<name>A0A1L9U7U3_ASPBC</name>
<evidence type="ECO:0000313" key="2">
    <source>
        <dbReference type="EMBL" id="OJJ67702.1"/>
    </source>
</evidence>